<proteinExistence type="predicted"/>
<dbReference type="SUPFAM" id="SSF57667">
    <property type="entry name" value="beta-beta-alpha zinc fingers"/>
    <property type="match status" value="1"/>
</dbReference>
<feature type="region of interest" description="Disordered" evidence="2">
    <location>
        <begin position="1"/>
        <end position="22"/>
    </location>
</feature>
<dbReference type="EMBL" id="BTRK01000006">
    <property type="protein sequence ID" value="GMR60982.1"/>
    <property type="molecule type" value="Genomic_DNA"/>
</dbReference>
<dbReference type="PROSITE" id="PS50157">
    <property type="entry name" value="ZINC_FINGER_C2H2_2"/>
    <property type="match status" value="1"/>
</dbReference>
<evidence type="ECO:0000313" key="5">
    <source>
        <dbReference type="Proteomes" id="UP001328107"/>
    </source>
</evidence>
<dbReference type="Proteomes" id="UP001328107">
    <property type="component" value="Unassembled WGS sequence"/>
</dbReference>
<accession>A0AAN5DF53</accession>
<reference evidence="5" key="1">
    <citation type="submission" date="2022-10" db="EMBL/GenBank/DDBJ databases">
        <title>Genome assembly of Pristionchus species.</title>
        <authorList>
            <person name="Yoshida K."/>
            <person name="Sommer R.J."/>
        </authorList>
    </citation>
    <scope>NUCLEOTIDE SEQUENCE [LARGE SCALE GENOMIC DNA]</scope>
    <source>
        <strain evidence="5">RS5460</strain>
    </source>
</reference>
<feature type="non-terminal residue" evidence="4">
    <location>
        <position position="1"/>
    </location>
</feature>
<keyword evidence="1" id="KW-0863">Zinc-finger</keyword>
<dbReference type="Pfam" id="PF00096">
    <property type="entry name" value="zf-C2H2"/>
    <property type="match status" value="1"/>
</dbReference>
<dbReference type="Gene3D" id="3.30.160.60">
    <property type="entry name" value="Classic Zinc Finger"/>
    <property type="match status" value="1"/>
</dbReference>
<keyword evidence="5" id="KW-1185">Reference proteome</keyword>
<sequence length="80" mass="8834">VSPVRVNNDGENNAEDNMDGTFDCSECDRSFNSRIGLSRHSTTHSSSQCDICHKHMKDDEALASHMMRVHGSHDAGSDNE</sequence>
<feature type="domain" description="C2H2-type" evidence="3">
    <location>
        <begin position="22"/>
        <end position="49"/>
    </location>
</feature>
<evidence type="ECO:0000259" key="3">
    <source>
        <dbReference type="PROSITE" id="PS50157"/>
    </source>
</evidence>
<dbReference type="GO" id="GO:0008270">
    <property type="term" value="F:zinc ion binding"/>
    <property type="evidence" value="ECO:0007669"/>
    <property type="project" value="UniProtKB-KW"/>
</dbReference>
<evidence type="ECO:0000313" key="4">
    <source>
        <dbReference type="EMBL" id="GMR60982.1"/>
    </source>
</evidence>
<keyword evidence="1" id="KW-0479">Metal-binding</keyword>
<gene>
    <name evidence="4" type="ORF">PMAYCL1PPCAC_31177</name>
</gene>
<organism evidence="4 5">
    <name type="scientific">Pristionchus mayeri</name>
    <dbReference type="NCBI Taxonomy" id="1317129"/>
    <lineage>
        <taxon>Eukaryota</taxon>
        <taxon>Metazoa</taxon>
        <taxon>Ecdysozoa</taxon>
        <taxon>Nematoda</taxon>
        <taxon>Chromadorea</taxon>
        <taxon>Rhabditida</taxon>
        <taxon>Rhabditina</taxon>
        <taxon>Diplogasteromorpha</taxon>
        <taxon>Diplogasteroidea</taxon>
        <taxon>Neodiplogasteridae</taxon>
        <taxon>Pristionchus</taxon>
    </lineage>
</organism>
<dbReference type="SMART" id="SM00355">
    <property type="entry name" value="ZnF_C2H2"/>
    <property type="match status" value="2"/>
</dbReference>
<dbReference type="PROSITE" id="PS00028">
    <property type="entry name" value="ZINC_FINGER_C2H2_1"/>
    <property type="match status" value="2"/>
</dbReference>
<dbReference type="AlphaFoldDB" id="A0AAN5DF53"/>
<feature type="non-terminal residue" evidence="4">
    <location>
        <position position="80"/>
    </location>
</feature>
<evidence type="ECO:0000256" key="2">
    <source>
        <dbReference type="SAM" id="MobiDB-lite"/>
    </source>
</evidence>
<keyword evidence="1" id="KW-0862">Zinc</keyword>
<dbReference type="InterPro" id="IPR036236">
    <property type="entry name" value="Znf_C2H2_sf"/>
</dbReference>
<dbReference type="InterPro" id="IPR013087">
    <property type="entry name" value="Znf_C2H2_type"/>
</dbReference>
<protein>
    <recommendedName>
        <fullName evidence="3">C2H2-type domain-containing protein</fullName>
    </recommendedName>
</protein>
<evidence type="ECO:0000256" key="1">
    <source>
        <dbReference type="PROSITE-ProRule" id="PRU00042"/>
    </source>
</evidence>
<comment type="caution">
    <text evidence="4">The sequence shown here is derived from an EMBL/GenBank/DDBJ whole genome shotgun (WGS) entry which is preliminary data.</text>
</comment>
<dbReference type="Pfam" id="PF12874">
    <property type="entry name" value="zf-met"/>
    <property type="match status" value="1"/>
</dbReference>
<name>A0AAN5DF53_9BILA</name>